<feature type="domain" description="Reverse transcriptase" evidence="1">
    <location>
        <begin position="17"/>
        <end position="125"/>
    </location>
</feature>
<proteinExistence type="predicted"/>
<keyword evidence="3" id="KW-1185">Reference proteome</keyword>
<reference evidence="2" key="2">
    <citation type="submission" date="2025-08" db="UniProtKB">
        <authorList>
            <consortium name="Ensembl"/>
        </authorList>
    </citation>
    <scope>IDENTIFICATION</scope>
</reference>
<accession>A0A8C6P7H8</accession>
<reference evidence="2" key="3">
    <citation type="submission" date="2025-09" db="UniProtKB">
        <authorList>
            <consortium name="Ensembl"/>
        </authorList>
    </citation>
    <scope>IDENTIFICATION</scope>
</reference>
<evidence type="ECO:0000313" key="2">
    <source>
        <dbReference type="Ensembl" id="ENSNFUP00015039581.1"/>
    </source>
</evidence>
<dbReference type="AlphaFoldDB" id="A0A8C6P7H8"/>
<dbReference type="GeneTree" id="ENSGT01150000286909"/>
<reference evidence="2" key="1">
    <citation type="submission" date="2014-08" db="EMBL/GenBank/DDBJ databases">
        <authorList>
            <person name="Senf B."/>
            <person name="Petzold A."/>
            <person name="Downie B.R."/>
            <person name="Koch P."/>
            <person name="Platzer M."/>
        </authorList>
    </citation>
    <scope>NUCLEOTIDE SEQUENCE [LARGE SCALE GENOMIC DNA]</scope>
    <source>
        <strain evidence="2">GRZ</strain>
    </source>
</reference>
<dbReference type="InterPro" id="IPR000477">
    <property type="entry name" value="RT_dom"/>
</dbReference>
<protein>
    <recommendedName>
        <fullName evidence="1">Reverse transcriptase domain-containing protein</fullName>
    </recommendedName>
</protein>
<name>A0A8C6P7H8_NOTFU</name>
<evidence type="ECO:0000259" key="1">
    <source>
        <dbReference type="Pfam" id="PF00078"/>
    </source>
</evidence>
<sequence length="337" mass="38703">MNRLGDSVVISGTVLDWFRSYLSNRSYSVCINQIMSDSTVLFCGEPQDFVLGPLLFLLYIHPLGQILDPFHNVSYHLYADDIQLYCSFKDSEFYKLSELLECLSAITSWLEDNFLQLNSEKTECLIIAPESMVPLISEKRGHLSSAVKSNLWNLGVVLDQSRSLKGHSKTLLNCFNHKLRRLVSKHELEIVLHAFISSYLDKCNTLFTYFNKIALDLLQLVQNSAARLLTGANRRAHITPMLMSLHWLPVNFRVHFRILTIAFNALHGQAPPYITELLKPYVPTRALRSTHQNLLEVPKTRYKSRGDRSFQTVAPRLWKDLPYPFVVSTVWTLLKNS</sequence>
<evidence type="ECO:0000313" key="3">
    <source>
        <dbReference type="Proteomes" id="UP000694548"/>
    </source>
</evidence>
<dbReference type="PANTHER" id="PTHR33332">
    <property type="entry name" value="REVERSE TRANSCRIPTASE DOMAIN-CONTAINING PROTEIN"/>
    <property type="match status" value="1"/>
</dbReference>
<dbReference type="Pfam" id="PF00078">
    <property type="entry name" value="RVT_1"/>
    <property type="match status" value="1"/>
</dbReference>
<dbReference type="Ensembl" id="ENSNFUT00015041316.1">
    <property type="protein sequence ID" value="ENSNFUP00015039581.1"/>
    <property type="gene ID" value="ENSNFUG00015019071.1"/>
</dbReference>
<organism evidence="2 3">
    <name type="scientific">Nothobranchius furzeri</name>
    <name type="common">Turquoise killifish</name>
    <dbReference type="NCBI Taxonomy" id="105023"/>
    <lineage>
        <taxon>Eukaryota</taxon>
        <taxon>Metazoa</taxon>
        <taxon>Chordata</taxon>
        <taxon>Craniata</taxon>
        <taxon>Vertebrata</taxon>
        <taxon>Euteleostomi</taxon>
        <taxon>Actinopterygii</taxon>
        <taxon>Neopterygii</taxon>
        <taxon>Teleostei</taxon>
        <taxon>Neoteleostei</taxon>
        <taxon>Acanthomorphata</taxon>
        <taxon>Ovalentaria</taxon>
        <taxon>Atherinomorphae</taxon>
        <taxon>Cyprinodontiformes</taxon>
        <taxon>Nothobranchiidae</taxon>
        <taxon>Nothobranchius</taxon>
    </lineage>
</organism>
<dbReference type="Proteomes" id="UP000694548">
    <property type="component" value="Chromosome sgr19"/>
</dbReference>